<reference evidence="2" key="1">
    <citation type="journal article" date="2023" name="Nat. Plants">
        <title>Single-cell RNA sequencing provides a high-resolution roadmap for understanding the multicellular compartmentation of specialized metabolism.</title>
        <authorList>
            <person name="Sun S."/>
            <person name="Shen X."/>
            <person name="Li Y."/>
            <person name="Li Y."/>
            <person name="Wang S."/>
            <person name="Li R."/>
            <person name="Zhang H."/>
            <person name="Shen G."/>
            <person name="Guo B."/>
            <person name="Wei J."/>
            <person name="Xu J."/>
            <person name="St-Pierre B."/>
            <person name="Chen S."/>
            <person name="Sun C."/>
        </authorList>
    </citation>
    <scope>NUCLEOTIDE SEQUENCE [LARGE SCALE GENOMIC DNA]</scope>
</reference>
<keyword evidence="2" id="KW-1185">Reference proteome</keyword>
<name>A0ACC0B945_CATRO</name>
<comment type="caution">
    <text evidence="1">The sequence shown here is derived from an EMBL/GenBank/DDBJ whole genome shotgun (WGS) entry which is preliminary data.</text>
</comment>
<proteinExistence type="predicted"/>
<sequence length="160" mass="18486">MTYLGHIARNSVKLPHNYPSWSDIPDNILDGIWEDIKADTTVPSAYRINCIKSLGKKWREWKSSIKREFLCGRSKEEASCCCPKRVEPDQQERLLELISVEQLLQSLERRQTSIKEGEETYILSVYVGTRIDTNGVPVNEEATNVIDSMKERLKEFPPEE</sequence>
<gene>
    <name evidence="1" type="ORF">M9H77_18936</name>
</gene>
<protein>
    <submittedName>
        <fullName evidence="1">Uncharacterized protein</fullName>
    </submittedName>
</protein>
<evidence type="ECO:0000313" key="1">
    <source>
        <dbReference type="EMBL" id="KAI5669083.1"/>
    </source>
</evidence>
<evidence type="ECO:0000313" key="2">
    <source>
        <dbReference type="Proteomes" id="UP001060085"/>
    </source>
</evidence>
<organism evidence="1 2">
    <name type="scientific">Catharanthus roseus</name>
    <name type="common">Madagascar periwinkle</name>
    <name type="synonym">Vinca rosea</name>
    <dbReference type="NCBI Taxonomy" id="4058"/>
    <lineage>
        <taxon>Eukaryota</taxon>
        <taxon>Viridiplantae</taxon>
        <taxon>Streptophyta</taxon>
        <taxon>Embryophyta</taxon>
        <taxon>Tracheophyta</taxon>
        <taxon>Spermatophyta</taxon>
        <taxon>Magnoliopsida</taxon>
        <taxon>eudicotyledons</taxon>
        <taxon>Gunneridae</taxon>
        <taxon>Pentapetalae</taxon>
        <taxon>asterids</taxon>
        <taxon>lamiids</taxon>
        <taxon>Gentianales</taxon>
        <taxon>Apocynaceae</taxon>
        <taxon>Rauvolfioideae</taxon>
        <taxon>Vinceae</taxon>
        <taxon>Catharanthinae</taxon>
        <taxon>Catharanthus</taxon>
    </lineage>
</organism>
<dbReference type="EMBL" id="CM044704">
    <property type="protein sequence ID" value="KAI5669083.1"/>
    <property type="molecule type" value="Genomic_DNA"/>
</dbReference>
<dbReference type="Proteomes" id="UP001060085">
    <property type="component" value="Linkage Group LG04"/>
</dbReference>
<accession>A0ACC0B945</accession>